<reference evidence="3" key="1">
    <citation type="journal article" date="2022" name="bioRxiv">
        <title>Genomics of Preaxostyla Flagellates Illuminates Evolutionary Transitions and the Path Towards Mitochondrial Loss.</title>
        <authorList>
            <person name="Novak L.V.F."/>
            <person name="Treitli S.C."/>
            <person name="Pyrih J."/>
            <person name="Halakuc P."/>
            <person name="Pipaliya S.V."/>
            <person name="Vacek V."/>
            <person name="Brzon O."/>
            <person name="Soukal P."/>
            <person name="Eme L."/>
            <person name="Dacks J.B."/>
            <person name="Karnkowska A."/>
            <person name="Elias M."/>
            <person name="Hampl V."/>
        </authorList>
    </citation>
    <scope>NUCLEOTIDE SEQUENCE</scope>
    <source>
        <strain evidence="3">RCP-MX</strain>
    </source>
</reference>
<dbReference type="SUPFAM" id="SSF48670">
    <property type="entry name" value="Transducin (heterotrimeric G protein), gamma chain"/>
    <property type="match status" value="1"/>
</dbReference>
<dbReference type="SMART" id="SM00224">
    <property type="entry name" value="GGL"/>
    <property type="match status" value="1"/>
</dbReference>
<evidence type="ECO:0000313" key="4">
    <source>
        <dbReference type="Proteomes" id="UP001141327"/>
    </source>
</evidence>
<dbReference type="Proteomes" id="UP001141327">
    <property type="component" value="Unassembled WGS sequence"/>
</dbReference>
<evidence type="ECO:0000259" key="2">
    <source>
        <dbReference type="SMART" id="SM01224"/>
    </source>
</evidence>
<proteinExistence type="predicted"/>
<sequence length="108" mass="11499">MEEPRVAGPATAAAAAAAPISATATATRQEASLPPDQLLKKLTAENARLRQEAESSSHIMPVSAACEDLIKFINSVPDPFLVTWDHVKKPNPWITGPKLDRKGGCTLL</sequence>
<gene>
    <name evidence="3" type="ORF">PAPYR_4966</name>
</gene>
<comment type="caution">
    <text evidence="3">The sequence shown here is derived from an EMBL/GenBank/DDBJ whole genome shotgun (WGS) entry which is preliminary data.</text>
</comment>
<dbReference type="Gene3D" id="4.10.260.10">
    <property type="entry name" value="Transducin (heterotrimeric G protein), gamma chain"/>
    <property type="match status" value="1"/>
</dbReference>
<dbReference type="InterPro" id="IPR015898">
    <property type="entry name" value="G-protein_gamma-like_dom"/>
</dbReference>
<dbReference type="Pfam" id="PF00631">
    <property type="entry name" value="G-gamma"/>
    <property type="match status" value="1"/>
</dbReference>
<feature type="domain" description="G protein gamma" evidence="1">
    <location>
        <begin position="39"/>
        <end position="108"/>
    </location>
</feature>
<keyword evidence="4" id="KW-1185">Reference proteome</keyword>
<accession>A0ABQ8UIW3</accession>
<organism evidence="3 4">
    <name type="scientific">Paratrimastix pyriformis</name>
    <dbReference type="NCBI Taxonomy" id="342808"/>
    <lineage>
        <taxon>Eukaryota</taxon>
        <taxon>Metamonada</taxon>
        <taxon>Preaxostyla</taxon>
        <taxon>Paratrimastigidae</taxon>
        <taxon>Paratrimastix</taxon>
    </lineage>
</organism>
<dbReference type="InterPro" id="IPR036284">
    <property type="entry name" value="GGL_sf"/>
</dbReference>
<evidence type="ECO:0000313" key="3">
    <source>
        <dbReference type="EMBL" id="KAJ4459163.1"/>
    </source>
</evidence>
<name>A0ABQ8UIW3_9EUKA</name>
<dbReference type="EMBL" id="JAPMOS010000022">
    <property type="protein sequence ID" value="KAJ4459163.1"/>
    <property type="molecule type" value="Genomic_DNA"/>
</dbReference>
<feature type="domain" description="G protein gamma" evidence="2">
    <location>
        <begin position="36"/>
        <end position="108"/>
    </location>
</feature>
<protein>
    <recommendedName>
        <fullName evidence="1 2">G protein gamma domain-containing protein</fullName>
    </recommendedName>
</protein>
<evidence type="ECO:0000259" key="1">
    <source>
        <dbReference type="SMART" id="SM00224"/>
    </source>
</evidence>
<dbReference type="SMART" id="SM01224">
    <property type="entry name" value="G_gamma"/>
    <property type="match status" value="1"/>
</dbReference>